<dbReference type="Pfam" id="PF12840">
    <property type="entry name" value="HTH_20"/>
    <property type="match status" value="1"/>
</dbReference>
<accession>A0A1H6XTW6</accession>
<dbReference type="CDD" id="cd00090">
    <property type="entry name" value="HTH_ARSR"/>
    <property type="match status" value="1"/>
</dbReference>
<feature type="domain" description="HTH arsR-type" evidence="1">
    <location>
        <begin position="1"/>
        <end position="93"/>
    </location>
</feature>
<organism evidence="2 3">
    <name type="scientific">Frateuria terrea</name>
    <dbReference type="NCBI Taxonomy" id="529704"/>
    <lineage>
        <taxon>Bacteria</taxon>
        <taxon>Pseudomonadati</taxon>
        <taxon>Pseudomonadota</taxon>
        <taxon>Gammaproteobacteria</taxon>
        <taxon>Lysobacterales</taxon>
        <taxon>Rhodanobacteraceae</taxon>
        <taxon>Frateuria</taxon>
    </lineage>
</organism>
<dbReference type="STRING" id="529704.SAMN02927913_2440"/>
<dbReference type="PANTHER" id="PTHR38600">
    <property type="entry name" value="TRANSCRIPTIONAL REGULATORY PROTEIN"/>
    <property type="match status" value="1"/>
</dbReference>
<proteinExistence type="predicted"/>
<evidence type="ECO:0000259" key="1">
    <source>
        <dbReference type="PROSITE" id="PS50987"/>
    </source>
</evidence>
<sequence>MQASERLDLTFSALADPTRRAILARLATGEATVTELAEPFEMSQPAISKHLKVLERAGLISVDVDAQRRPRKLEPGRLGEAVDWIERYRQIFEQNYQRLDALLEELQARPSRRKRAKK</sequence>
<dbReference type="Proteomes" id="UP000199420">
    <property type="component" value="Unassembled WGS sequence"/>
</dbReference>
<evidence type="ECO:0000313" key="3">
    <source>
        <dbReference type="Proteomes" id="UP000199420"/>
    </source>
</evidence>
<protein>
    <submittedName>
        <fullName evidence="2">Transcriptional regulator, ArsR family</fullName>
    </submittedName>
</protein>
<dbReference type="PRINTS" id="PR00778">
    <property type="entry name" value="HTHARSR"/>
</dbReference>
<dbReference type="RefSeq" id="WP_091337272.1">
    <property type="nucleotide sequence ID" value="NZ_FNYC01000006.1"/>
</dbReference>
<gene>
    <name evidence="2" type="ORF">SAMN04487997_3001</name>
</gene>
<reference evidence="2 3" key="1">
    <citation type="submission" date="2016-10" db="EMBL/GenBank/DDBJ databases">
        <authorList>
            <person name="de Groot N.N."/>
        </authorList>
    </citation>
    <scope>NUCLEOTIDE SEQUENCE [LARGE SCALE GENOMIC DNA]</scope>
    <source>
        <strain evidence="2 3">DSM 26515</strain>
    </source>
</reference>
<dbReference type="AlphaFoldDB" id="A0A1H6XTW6"/>
<name>A0A1H6XTW6_9GAMM</name>
<dbReference type="Gene3D" id="1.10.10.10">
    <property type="entry name" value="Winged helix-like DNA-binding domain superfamily/Winged helix DNA-binding domain"/>
    <property type="match status" value="1"/>
</dbReference>
<dbReference type="PANTHER" id="PTHR38600:SF2">
    <property type="entry name" value="SLL0088 PROTEIN"/>
    <property type="match status" value="1"/>
</dbReference>
<dbReference type="InterPro" id="IPR011991">
    <property type="entry name" value="ArsR-like_HTH"/>
</dbReference>
<dbReference type="OrthoDB" id="46768at2"/>
<dbReference type="SMART" id="SM00418">
    <property type="entry name" value="HTH_ARSR"/>
    <property type="match status" value="1"/>
</dbReference>
<dbReference type="PROSITE" id="PS50987">
    <property type="entry name" value="HTH_ARSR_2"/>
    <property type="match status" value="1"/>
</dbReference>
<dbReference type="InterPro" id="IPR001845">
    <property type="entry name" value="HTH_ArsR_DNA-bd_dom"/>
</dbReference>
<evidence type="ECO:0000313" key="2">
    <source>
        <dbReference type="EMBL" id="SEJ32493.1"/>
    </source>
</evidence>
<keyword evidence="3" id="KW-1185">Reference proteome</keyword>
<dbReference type="SUPFAM" id="SSF46785">
    <property type="entry name" value="Winged helix' DNA-binding domain"/>
    <property type="match status" value="1"/>
</dbReference>
<dbReference type="GO" id="GO:0003700">
    <property type="term" value="F:DNA-binding transcription factor activity"/>
    <property type="evidence" value="ECO:0007669"/>
    <property type="project" value="InterPro"/>
</dbReference>
<dbReference type="InterPro" id="IPR036388">
    <property type="entry name" value="WH-like_DNA-bd_sf"/>
</dbReference>
<dbReference type="InterPro" id="IPR036390">
    <property type="entry name" value="WH_DNA-bd_sf"/>
</dbReference>
<dbReference type="NCBIfam" id="NF033788">
    <property type="entry name" value="HTH_metalloreg"/>
    <property type="match status" value="1"/>
</dbReference>
<dbReference type="EMBL" id="FNYC01000006">
    <property type="protein sequence ID" value="SEJ32493.1"/>
    <property type="molecule type" value="Genomic_DNA"/>
</dbReference>